<dbReference type="EMBL" id="FRBW01000003">
    <property type="protein sequence ID" value="SHM72212.1"/>
    <property type="molecule type" value="Genomic_DNA"/>
</dbReference>
<proteinExistence type="predicted"/>
<dbReference type="AlphaFoldDB" id="A0A1M7L2U6"/>
<evidence type="ECO:0000256" key="1">
    <source>
        <dbReference type="SAM" id="Phobius"/>
    </source>
</evidence>
<keyword evidence="3" id="KW-1185">Reference proteome</keyword>
<name>A0A1M7L2U6_9HYPH</name>
<dbReference type="Proteomes" id="UP000186002">
    <property type="component" value="Unassembled WGS sequence"/>
</dbReference>
<keyword evidence="1" id="KW-0472">Membrane</keyword>
<feature type="transmembrane region" description="Helical" evidence="1">
    <location>
        <begin position="21"/>
        <end position="40"/>
    </location>
</feature>
<evidence type="ECO:0000313" key="2">
    <source>
        <dbReference type="EMBL" id="SHM72212.1"/>
    </source>
</evidence>
<protein>
    <submittedName>
        <fullName evidence="2">Uncharacterized protein</fullName>
    </submittedName>
</protein>
<dbReference type="STRING" id="735517.SAMN05444272_3053"/>
<accession>A0A1M7L2U6</accession>
<keyword evidence="1" id="KW-1133">Transmembrane helix</keyword>
<reference evidence="2 3" key="1">
    <citation type="submission" date="2016-11" db="EMBL/GenBank/DDBJ databases">
        <authorList>
            <person name="Jaros S."/>
            <person name="Januszkiewicz K."/>
            <person name="Wedrychowicz H."/>
        </authorList>
    </citation>
    <scope>NUCLEOTIDE SEQUENCE [LARGE SCALE GENOMIC DNA]</scope>
    <source>
        <strain evidence="2 3">DSM 22153</strain>
    </source>
</reference>
<evidence type="ECO:0000313" key="3">
    <source>
        <dbReference type="Proteomes" id="UP000186002"/>
    </source>
</evidence>
<keyword evidence="1" id="KW-0812">Transmembrane</keyword>
<sequence length="137" mass="14874">MLRPLRGSGSQATGHRARGRFLAPGLIVPLMISAIAMGLWSTGKGLAAEQTREWPSAQHKTGKQEEPPCTCRYYGEEFRLGETICMKGQEGKRIAICVMVINNPSWEKTGAECPSAQLSPRRSLETPVSFASLNGKG</sequence>
<organism evidence="2 3">
    <name type="scientific">Roseibium suaedae</name>
    <dbReference type="NCBI Taxonomy" id="735517"/>
    <lineage>
        <taxon>Bacteria</taxon>
        <taxon>Pseudomonadati</taxon>
        <taxon>Pseudomonadota</taxon>
        <taxon>Alphaproteobacteria</taxon>
        <taxon>Hyphomicrobiales</taxon>
        <taxon>Stappiaceae</taxon>
        <taxon>Roseibium</taxon>
    </lineage>
</organism>
<gene>
    <name evidence="2" type="ORF">SAMN05444272_3053</name>
</gene>